<keyword evidence="3" id="KW-1185">Reference proteome</keyword>
<dbReference type="AlphaFoldDB" id="A0ABD5PB33"/>
<organism evidence="2 3">
    <name type="scientific">Halobium salinum</name>
    <dbReference type="NCBI Taxonomy" id="1364940"/>
    <lineage>
        <taxon>Archaea</taxon>
        <taxon>Methanobacteriati</taxon>
        <taxon>Methanobacteriota</taxon>
        <taxon>Stenosarchaea group</taxon>
        <taxon>Halobacteria</taxon>
        <taxon>Halobacteriales</taxon>
        <taxon>Haloferacaceae</taxon>
        <taxon>Halobium</taxon>
    </lineage>
</organism>
<keyword evidence="1" id="KW-0812">Transmembrane</keyword>
<evidence type="ECO:0000313" key="2">
    <source>
        <dbReference type="EMBL" id="MFC4357664.1"/>
    </source>
</evidence>
<keyword evidence="1" id="KW-0472">Membrane</keyword>
<accession>A0ABD5PB33</accession>
<feature type="transmembrane region" description="Helical" evidence="1">
    <location>
        <begin position="78"/>
        <end position="99"/>
    </location>
</feature>
<keyword evidence="1" id="KW-1133">Transmembrane helix</keyword>
<dbReference type="Proteomes" id="UP001595921">
    <property type="component" value="Unassembled WGS sequence"/>
</dbReference>
<sequence length="149" mass="16324">MTAREHHVASAVPVAFLAVVLGHHPAVAVPLLVGVLLPELDAVRSRTHRSWALHTLLLPAVLYVVFGRLGVFEAAPPLLDALNFVAVGTALHLLADYVYPRTMSHEGAVWPVRPVGFSAPWGLLWLGVSWTIQWFGYIVPELVPWLFGL</sequence>
<feature type="transmembrane region" description="Helical" evidence="1">
    <location>
        <begin position="52"/>
        <end position="71"/>
    </location>
</feature>
<evidence type="ECO:0000256" key="1">
    <source>
        <dbReference type="SAM" id="Phobius"/>
    </source>
</evidence>
<evidence type="ECO:0008006" key="4">
    <source>
        <dbReference type="Google" id="ProtNLM"/>
    </source>
</evidence>
<name>A0ABD5PB33_9EURY</name>
<proteinExistence type="predicted"/>
<comment type="caution">
    <text evidence="2">The sequence shown here is derived from an EMBL/GenBank/DDBJ whole genome shotgun (WGS) entry which is preliminary data.</text>
</comment>
<evidence type="ECO:0000313" key="3">
    <source>
        <dbReference type="Proteomes" id="UP001595921"/>
    </source>
</evidence>
<reference evidence="2 3" key="1">
    <citation type="journal article" date="2019" name="Int. J. Syst. Evol. Microbiol.">
        <title>The Global Catalogue of Microorganisms (GCM) 10K type strain sequencing project: providing services to taxonomists for standard genome sequencing and annotation.</title>
        <authorList>
            <consortium name="The Broad Institute Genomics Platform"/>
            <consortium name="The Broad Institute Genome Sequencing Center for Infectious Disease"/>
            <person name="Wu L."/>
            <person name="Ma J."/>
        </authorList>
    </citation>
    <scope>NUCLEOTIDE SEQUENCE [LARGE SCALE GENOMIC DNA]</scope>
    <source>
        <strain evidence="2 3">CGMCC 1.12553</strain>
    </source>
</reference>
<dbReference type="RefSeq" id="WP_267622028.1">
    <property type="nucleotide sequence ID" value="NZ_JAODIW010000006.1"/>
</dbReference>
<gene>
    <name evidence="2" type="ORF">ACFO0N_06840</name>
</gene>
<feature type="transmembrane region" description="Helical" evidence="1">
    <location>
        <begin position="119"/>
        <end position="139"/>
    </location>
</feature>
<dbReference type="EMBL" id="JBHSDS010000003">
    <property type="protein sequence ID" value="MFC4357664.1"/>
    <property type="molecule type" value="Genomic_DNA"/>
</dbReference>
<protein>
    <recommendedName>
        <fullName evidence="4">LexA-binding, inner membrane-associated hydrolase</fullName>
    </recommendedName>
</protein>